<keyword evidence="3" id="KW-0378">Hydrolase</keyword>
<proteinExistence type="predicted"/>
<dbReference type="EMBL" id="SGXE01000001">
    <property type="protein sequence ID" value="RZS99397.1"/>
    <property type="molecule type" value="Genomic_DNA"/>
</dbReference>
<dbReference type="GO" id="GO:0004252">
    <property type="term" value="F:serine-type endopeptidase activity"/>
    <property type="evidence" value="ECO:0007669"/>
    <property type="project" value="InterPro"/>
</dbReference>
<gene>
    <name evidence="6" type="ORF">EV197_0607</name>
</gene>
<name>A0A4Q7PGY0_9FLAO</name>
<dbReference type="InterPro" id="IPR008979">
    <property type="entry name" value="Galactose-bd-like_sf"/>
</dbReference>
<feature type="domain" description="P/Homo B" evidence="5">
    <location>
        <begin position="734"/>
        <end position="888"/>
    </location>
</feature>
<evidence type="ECO:0000256" key="3">
    <source>
        <dbReference type="ARBA" id="ARBA00022801"/>
    </source>
</evidence>
<dbReference type="RefSeq" id="WP_130285240.1">
    <property type="nucleotide sequence ID" value="NZ_SGXE01000001.1"/>
</dbReference>
<dbReference type="SUPFAM" id="SSF49785">
    <property type="entry name" value="Galactose-binding domain-like"/>
    <property type="match status" value="1"/>
</dbReference>
<dbReference type="Proteomes" id="UP000292262">
    <property type="component" value="Unassembled WGS sequence"/>
</dbReference>
<dbReference type="InterPro" id="IPR002884">
    <property type="entry name" value="P_dom"/>
</dbReference>
<evidence type="ECO:0000313" key="6">
    <source>
        <dbReference type="EMBL" id="RZS99397.1"/>
    </source>
</evidence>
<keyword evidence="7" id="KW-1185">Reference proteome</keyword>
<evidence type="ECO:0000313" key="7">
    <source>
        <dbReference type="Proteomes" id="UP000292262"/>
    </source>
</evidence>
<dbReference type="InterPro" id="IPR026444">
    <property type="entry name" value="Secre_tail"/>
</dbReference>
<organism evidence="6 7">
    <name type="scientific">Aquimarina brevivitae</name>
    <dbReference type="NCBI Taxonomy" id="323412"/>
    <lineage>
        <taxon>Bacteria</taxon>
        <taxon>Pseudomonadati</taxon>
        <taxon>Bacteroidota</taxon>
        <taxon>Flavobacteriia</taxon>
        <taxon>Flavobacteriales</taxon>
        <taxon>Flavobacteriaceae</taxon>
        <taxon>Aquimarina</taxon>
    </lineage>
</organism>
<dbReference type="OrthoDB" id="1488385at2"/>
<dbReference type="NCBIfam" id="TIGR04183">
    <property type="entry name" value="Por_Secre_tail"/>
    <property type="match status" value="1"/>
</dbReference>
<evidence type="ECO:0000259" key="5">
    <source>
        <dbReference type="PROSITE" id="PS51829"/>
    </source>
</evidence>
<sequence>MLKKLNLISVLVLLLGISTYGQVNETIKPNRIEQSSSLRIVQPLNSKSQLIPAKKSAGEIKDARSSRNKVVIGKGSTGDDKLSKNPNKLNQKVPGTPPSLVFDTAESNSQPTDPSLAVGRTQVIAVFNTGFKVFDKNGNALTGDLSPDNLFSPGSCCDLTISYDHTVDRWVMSILYGTDGHVEVAVSQGPDAVNDAWSVYSFDNVNDYQKLSVWSDGYYMTANVNSGSAGTSDVIFVMDRTAMLAGEPTATLVTFPLPGISTNGFYSPQAFNVSNGDMPALGNAPIVYMQDDAWSGVADDHIKIWTVDVDFANPGNSTISQPTELVTTDFVSVFDGGSFSNLPQPNGGSLVDALQATIMNQAQFRKFDNHNSALFNFVVDTDGSNAKVAGIRWIELRQSADGQPWTIFQEGTYNATDGKNAWNASLIMDGDGNIGMGYTGMGGTTDTFVSSYYTGRFADDPLGTMTIDETLIATGNGNIPGTRYGDYSKIDIDPLTDSKFWYVTEYVNAANNRANVAGVFQLKSDLANDVAPVALDIEAEGIFTNSEDITITVYNLGTSPVSNFDVSYQINGGAMVTETITSSIAPNQSVDFTFAQTADLSAEGQDFAISVITNLTGDERIENNTYTTLVKTLFSKEIGVTDIIAPVSGQNLGAEQVTIAITNFGGEAQSNFDVSYSLNGGSLIIETFTGTLNPGATQNYTFTQTADFSTAGTYEVVATSLLEGDSRADNDAFTKSISNFTCTEFENTTAVAIVDNTTVTSIIDSNLDEIVEDIIVRVNIEHTFNQDLIIKLIAPDNQEVILSNRNGSSSDNFQNTIFSDSAADPIASGTGPFIGTFRPDTPLSDLTGLSTLGQWTLSVQDNAGADTGQIVDWSISFCTAPPLSTGENLDPNSDLIIVYKENNQFEIRFESESISSQLDMDVFNLSGQRLLNYRLDKEGKGYFYNLDMSYAASGVYLVRLKDKQNRSKVKRLIVK</sequence>
<dbReference type="Pfam" id="PF01483">
    <property type="entry name" value="P_proprotein"/>
    <property type="match status" value="1"/>
</dbReference>
<comment type="caution">
    <text evidence="6">The sequence shown here is derived from an EMBL/GenBank/DDBJ whole genome shotgun (WGS) entry which is preliminary data.</text>
</comment>
<dbReference type="GO" id="GO:0006508">
    <property type="term" value="P:proteolysis"/>
    <property type="evidence" value="ECO:0007669"/>
    <property type="project" value="UniProtKB-KW"/>
</dbReference>
<dbReference type="PROSITE" id="PS51829">
    <property type="entry name" value="P_HOMO_B"/>
    <property type="match status" value="1"/>
</dbReference>
<keyword evidence="2" id="KW-0732">Signal</keyword>
<dbReference type="AlphaFoldDB" id="A0A4Q7PGY0"/>
<dbReference type="Gene3D" id="2.60.40.10">
    <property type="entry name" value="Immunoglobulins"/>
    <property type="match status" value="2"/>
</dbReference>
<protein>
    <submittedName>
        <fullName evidence="6">Putative secreted protein (Por secretion system target)</fullName>
    </submittedName>
</protein>
<evidence type="ECO:0000256" key="1">
    <source>
        <dbReference type="ARBA" id="ARBA00022670"/>
    </source>
</evidence>
<feature type="compositionally biased region" description="Basic and acidic residues" evidence="4">
    <location>
        <begin position="56"/>
        <end position="65"/>
    </location>
</feature>
<feature type="region of interest" description="Disordered" evidence="4">
    <location>
        <begin position="53"/>
        <end position="97"/>
    </location>
</feature>
<evidence type="ECO:0000256" key="4">
    <source>
        <dbReference type="SAM" id="MobiDB-lite"/>
    </source>
</evidence>
<keyword evidence="1" id="KW-0645">Protease</keyword>
<reference evidence="6 7" key="1">
    <citation type="submission" date="2019-02" db="EMBL/GenBank/DDBJ databases">
        <title>Genomic Encyclopedia of Type Strains, Phase IV (KMG-IV): sequencing the most valuable type-strain genomes for metagenomic binning, comparative biology and taxonomic classification.</title>
        <authorList>
            <person name="Goeker M."/>
        </authorList>
    </citation>
    <scope>NUCLEOTIDE SEQUENCE [LARGE SCALE GENOMIC DNA]</scope>
    <source>
        <strain evidence="6 7">DSM 17196</strain>
    </source>
</reference>
<evidence type="ECO:0000256" key="2">
    <source>
        <dbReference type="ARBA" id="ARBA00022729"/>
    </source>
</evidence>
<dbReference type="Gene3D" id="2.60.120.260">
    <property type="entry name" value="Galactose-binding domain-like"/>
    <property type="match status" value="1"/>
</dbReference>
<accession>A0A4Q7PGY0</accession>
<dbReference type="InterPro" id="IPR013783">
    <property type="entry name" value="Ig-like_fold"/>
</dbReference>